<evidence type="ECO:0000313" key="7">
    <source>
        <dbReference type="Proteomes" id="UP000287872"/>
    </source>
</evidence>
<dbReference type="GO" id="GO:0071978">
    <property type="term" value="P:bacterial-type flagellum-dependent swarming motility"/>
    <property type="evidence" value="ECO:0007669"/>
    <property type="project" value="TreeGrafter"/>
</dbReference>
<evidence type="ECO:0000259" key="3">
    <source>
        <dbReference type="Pfam" id="PF00460"/>
    </source>
</evidence>
<dbReference type="AlphaFoldDB" id="A0A401UHB6"/>
<dbReference type="PANTHER" id="PTHR30435:SF19">
    <property type="entry name" value="FLAGELLAR BASAL-BODY ROD PROTEIN FLGG"/>
    <property type="match status" value="1"/>
</dbReference>
<dbReference type="OrthoDB" id="9804559at2"/>
<keyword evidence="2" id="KW-0975">Bacterial flagellum</keyword>
<comment type="caution">
    <text evidence="6">The sequence shown here is derived from an EMBL/GenBank/DDBJ whole genome shotgun (WGS) entry which is preliminary data.</text>
</comment>
<dbReference type="InterPro" id="IPR037925">
    <property type="entry name" value="FlgE/F/G-like"/>
</dbReference>
<evidence type="ECO:0000259" key="4">
    <source>
        <dbReference type="Pfam" id="PF06429"/>
    </source>
</evidence>
<sequence>MLRLLWNSQSSMMAQQEKLDCISNNIANVNTNGYKKINANFKDLVYESLDRNGYPVSSDKNGKSILQNGTGVRLGEWTRDNMQGGVTNTNLPTDLAIDGTGYFEVVQPDGSKAYTRTGNFLTDSSGTIVDQGGNRLSIVDAQGNNINRVNGPYKFNRNNFNVDDKGVVTIKGSTGNVPLGKVKIANVVGDNSMISIGDSLFMPKPGAQVVQSNDYSVMQGYLELSNVDMATEMTDMLVTQRAFQLSSSTLKTADEMWQMANNLRK</sequence>
<dbReference type="GO" id="GO:0009425">
    <property type="term" value="C:bacterial-type flagellum basal body"/>
    <property type="evidence" value="ECO:0007669"/>
    <property type="project" value="UniProtKB-SubCell"/>
</dbReference>
<dbReference type="Pfam" id="PF00460">
    <property type="entry name" value="Flg_bb_rod"/>
    <property type="match status" value="1"/>
</dbReference>
<dbReference type="InterPro" id="IPR001444">
    <property type="entry name" value="Flag_bb_rod_N"/>
</dbReference>
<keyword evidence="6" id="KW-0282">Flagellum</keyword>
<dbReference type="InterPro" id="IPR010930">
    <property type="entry name" value="Flg_bb/hook_C_dom"/>
</dbReference>
<keyword evidence="6" id="KW-0969">Cilium</keyword>
<evidence type="ECO:0000256" key="1">
    <source>
        <dbReference type="ARBA" id="ARBA00009677"/>
    </source>
</evidence>
<dbReference type="InterPro" id="IPR020013">
    <property type="entry name" value="Flagellar_FlgE/F/G"/>
</dbReference>
<feature type="domain" description="Flagellar basal body rod protein N-terminal" evidence="3">
    <location>
        <begin position="7"/>
        <end position="35"/>
    </location>
</feature>
<dbReference type="SUPFAM" id="SSF117143">
    <property type="entry name" value="Flagellar hook protein flgE"/>
    <property type="match status" value="1"/>
</dbReference>
<dbReference type="EMBL" id="BHYK01000003">
    <property type="protein sequence ID" value="GCD08953.1"/>
    <property type="molecule type" value="Genomic_DNA"/>
</dbReference>
<evidence type="ECO:0000259" key="5">
    <source>
        <dbReference type="Pfam" id="PF22692"/>
    </source>
</evidence>
<dbReference type="Pfam" id="PF22692">
    <property type="entry name" value="LlgE_F_G_D1"/>
    <property type="match status" value="1"/>
</dbReference>
<gene>
    <name evidence="6" type="ORF">Ctaglu_05760</name>
</gene>
<feature type="domain" description="Flagellar hook protein FlgE/F/G-like D1" evidence="5">
    <location>
        <begin position="96"/>
        <end position="169"/>
    </location>
</feature>
<keyword evidence="6" id="KW-0966">Cell projection</keyword>
<comment type="subcellular location">
    <subcellularLocation>
        <location evidence="2">Bacterial flagellum basal body</location>
    </subcellularLocation>
</comment>
<accession>A0A401UHB6</accession>
<organism evidence="6 7">
    <name type="scientific">Clostridium tagluense</name>
    <dbReference type="NCBI Taxonomy" id="360422"/>
    <lineage>
        <taxon>Bacteria</taxon>
        <taxon>Bacillati</taxon>
        <taxon>Bacillota</taxon>
        <taxon>Clostridia</taxon>
        <taxon>Eubacteriales</taxon>
        <taxon>Clostridiaceae</taxon>
        <taxon>Clostridium</taxon>
    </lineage>
</organism>
<name>A0A401UHB6_9CLOT</name>
<comment type="similarity">
    <text evidence="1 2">Belongs to the flagella basal body rod proteins family.</text>
</comment>
<protein>
    <submittedName>
        <fullName evidence="6">Flagellar basal body protein</fullName>
    </submittedName>
</protein>
<keyword evidence="7" id="KW-1185">Reference proteome</keyword>
<evidence type="ECO:0000256" key="2">
    <source>
        <dbReference type="RuleBase" id="RU362116"/>
    </source>
</evidence>
<dbReference type="NCBIfam" id="TIGR03506">
    <property type="entry name" value="FlgEFG_subfam"/>
    <property type="match status" value="1"/>
</dbReference>
<dbReference type="RefSeq" id="WP_124997927.1">
    <property type="nucleotide sequence ID" value="NZ_BHYK01000003.1"/>
</dbReference>
<dbReference type="Pfam" id="PF06429">
    <property type="entry name" value="Flg_bbr_C"/>
    <property type="match status" value="1"/>
</dbReference>
<proteinExistence type="inferred from homology"/>
<evidence type="ECO:0000313" key="6">
    <source>
        <dbReference type="EMBL" id="GCD08953.1"/>
    </source>
</evidence>
<dbReference type="Proteomes" id="UP000287872">
    <property type="component" value="Unassembled WGS sequence"/>
</dbReference>
<feature type="domain" description="Flagellar basal-body/hook protein C-terminal" evidence="4">
    <location>
        <begin position="218"/>
        <end position="263"/>
    </location>
</feature>
<dbReference type="InterPro" id="IPR053967">
    <property type="entry name" value="LlgE_F_G-like_D1"/>
</dbReference>
<reference evidence="6 7" key="1">
    <citation type="submission" date="2018-11" db="EMBL/GenBank/DDBJ databases">
        <title>Genome sequencing and assembly of Clostridium tagluense strain A121.</title>
        <authorList>
            <person name="Murakami T."/>
            <person name="Segawa T."/>
            <person name="Shcherbakova V.A."/>
            <person name="Mori H."/>
            <person name="Yoshimura Y."/>
        </authorList>
    </citation>
    <scope>NUCLEOTIDE SEQUENCE [LARGE SCALE GENOMIC DNA]</scope>
    <source>
        <strain evidence="6 7">A121</strain>
    </source>
</reference>
<dbReference type="PANTHER" id="PTHR30435">
    <property type="entry name" value="FLAGELLAR PROTEIN"/>
    <property type="match status" value="1"/>
</dbReference>